<dbReference type="Proteomes" id="UP000824469">
    <property type="component" value="Unassembled WGS sequence"/>
</dbReference>
<sequence length="99" mass="10519">FGLPYVGMLPPMVPIYRSVREARGSPRGEGWTVVTPGVTIAARQVVCARGRSGAPQAPLLKIAAGLTHSSDDPIDIYSESEEFTGGKTEEETEAEVSES</sequence>
<comment type="caution">
    <text evidence="2">The sequence shown here is derived from an EMBL/GenBank/DDBJ whole genome shotgun (WGS) entry which is preliminary data.</text>
</comment>
<keyword evidence="3" id="KW-1185">Reference proteome</keyword>
<gene>
    <name evidence="2" type="ORF">KI387_013381</name>
</gene>
<protein>
    <submittedName>
        <fullName evidence="2">Uncharacterized protein</fullName>
    </submittedName>
</protein>
<evidence type="ECO:0000256" key="1">
    <source>
        <dbReference type="SAM" id="MobiDB-lite"/>
    </source>
</evidence>
<feature type="compositionally biased region" description="Acidic residues" evidence="1">
    <location>
        <begin position="90"/>
        <end position="99"/>
    </location>
</feature>
<reference evidence="2 3" key="1">
    <citation type="journal article" date="2021" name="Nat. Plants">
        <title>The Taxus genome provides insights into paclitaxel biosynthesis.</title>
        <authorList>
            <person name="Xiong X."/>
            <person name="Gou J."/>
            <person name="Liao Q."/>
            <person name="Li Y."/>
            <person name="Zhou Q."/>
            <person name="Bi G."/>
            <person name="Li C."/>
            <person name="Du R."/>
            <person name="Wang X."/>
            <person name="Sun T."/>
            <person name="Guo L."/>
            <person name="Liang H."/>
            <person name="Lu P."/>
            <person name="Wu Y."/>
            <person name="Zhang Z."/>
            <person name="Ro D.K."/>
            <person name="Shang Y."/>
            <person name="Huang S."/>
            <person name="Yan J."/>
        </authorList>
    </citation>
    <scope>NUCLEOTIDE SEQUENCE [LARGE SCALE GENOMIC DNA]</scope>
    <source>
        <strain evidence="2">Ta-2019</strain>
    </source>
</reference>
<dbReference type="EMBL" id="JAHRHJ020000009">
    <property type="protein sequence ID" value="KAH9301798.1"/>
    <property type="molecule type" value="Genomic_DNA"/>
</dbReference>
<organism evidence="2 3">
    <name type="scientific">Taxus chinensis</name>
    <name type="common">Chinese yew</name>
    <name type="synonym">Taxus wallichiana var. chinensis</name>
    <dbReference type="NCBI Taxonomy" id="29808"/>
    <lineage>
        <taxon>Eukaryota</taxon>
        <taxon>Viridiplantae</taxon>
        <taxon>Streptophyta</taxon>
        <taxon>Embryophyta</taxon>
        <taxon>Tracheophyta</taxon>
        <taxon>Spermatophyta</taxon>
        <taxon>Pinopsida</taxon>
        <taxon>Pinidae</taxon>
        <taxon>Conifers II</taxon>
        <taxon>Cupressales</taxon>
        <taxon>Taxaceae</taxon>
        <taxon>Taxus</taxon>
    </lineage>
</organism>
<proteinExistence type="predicted"/>
<name>A0AA38CN54_TAXCH</name>
<feature type="non-terminal residue" evidence="2">
    <location>
        <position position="1"/>
    </location>
</feature>
<feature type="region of interest" description="Disordered" evidence="1">
    <location>
        <begin position="70"/>
        <end position="99"/>
    </location>
</feature>
<evidence type="ECO:0000313" key="2">
    <source>
        <dbReference type="EMBL" id="KAH9301798.1"/>
    </source>
</evidence>
<dbReference type="AlphaFoldDB" id="A0AA38CN54"/>
<evidence type="ECO:0000313" key="3">
    <source>
        <dbReference type="Proteomes" id="UP000824469"/>
    </source>
</evidence>
<accession>A0AA38CN54</accession>
<feature type="compositionally biased region" description="Acidic residues" evidence="1">
    <location>
        <begin position="72"/>
        <end position="82"/>
    </location>
</feature>
<feature type="non-terminal residue" evidence="2">
    <location>
        <position position="99"/>
    </location>
</feature>